<protein>
    <submittedName>
        <fullName evidence="3">Uncharacterized protein</fullName>
    </submittedName>
</protein>
<keyword evidence="1" id="KW-1133">Transmembrane helix</keyword>
<organism evidence="2 3">
    <name type="scientific">Romanomermis culicivorax</name>
    <name type="common">Nematode worm</name>
    <dbReference type="NCBI Taxonomy" id="13658"/>
    <lineage>
        <taxon>Eukaryota</taxon>
        <taxon>Metazoa</taxon>
        <taxon>Ecdysozoa</taxon>
        <taxon>Nematoda</taxon>
        <taxon>Enoplea</taxon>
        <taxon>Dorylaimia</taxon>
        <taxon>Mermithida</taxon>
        <taxon>Mermithoidea</taxon>
        <taxon>Mermithidae</taxon>
        <taxon>Romanomermis</taxon>
    </lineage>
</organism>
<name>A0A915JSG2_ROMCU</name>
<keyword evidence="1" id="KW-0472">Membrane</keyword>
<dbReference type="PANTHER" id="PTHR10151">
    <property type="entry name" value="ECTONUCLEOTIDE PYROPHOSPHATASE/PHOSPHODIESTERASE"/>
    <property type="match status" value="1"/>
</dbReference>
<evidence type="ECO:0000313" key="2">
    <source>
        <dbReference type="Proteomes" id="UP000887565"/>
    </source>
</evidence>
<accession>A0A915JSG2</accession>
<reference evidence="3" key="1">
    <citation type="submission" date="2022-11" db="UniProtKB">
        <authorList>
            <consortium name="WormBaseParasite"/>
        </authorList>
    </citation>
    <scope>IDENTIFICATION</scope>
</reference>
<dbReference type="GO" id="GO:0016787">
    <property type="term" value="F:hydrolase activity"/>
    <property type="evidence" value="ECO:0007669"/>
    <property type="project" value="UniProtKB-ARBA"/>
</dbReference>
<dbReference type="Proteomes" id="UP000887565">
    <property type="component" value="Unplaced"/>
</dbReference>
<dbReference type="AlphaFoldDB" id="A0A915JSG2"/>
<sequence>MFGGHGYQPEIQDMHGIFLASGPAFKRNLMEPLRISTKDIYMIAASILKLNPAPNNGSREILSLILTDYGNADYTFTVWFSVSVAVVIFSIFNYSLYLCCTKSMSKKTNHFRMMNDDGEKIVKKLKPEHFMNSSIITLRSRKIKFLCHICQQMAKHERPRVGFTKAT</sequence>
<evidence type="ECO:0000313" key="3">
    <source>
        <dbReference type="WBParaSite" id="nRc.2.0.1.t29043-RA"/>
    </source>
</evidence>
<dbReference type="WBParaSite" id="nRc.2.0.1.t29043-RA">
    <property type="protein sequence ID" value="nRc.2.0.1.t29043-RA"/>
    <property type="gene ID" value="nRc.2.0.1.g29043"/>
</dbReference>
<keyword evidence="1" id="KW-0812">Transmembrane</keyword>
<evidence type="ECO:0000256" key="1">
    <source>
        <dbReference type="SAM" id="Phobius"/>
    </source>
</evidence>
<feature type="transmembrane region" description="Helical" evidence="1">
    <location>
        <begin position="76"/>
        <end position="97"/>
    </location>
</feature>
<dbReference type="Gene3D" id="3.40.720.10">
    <property type="entry name" value="Alkaline Phosphatase, subunit A"/>
    <property type="match status" value="1"/>
</dbReference>
<keyword evidence="2" id="KW-1185">Reference proteome</keyword>
<dbReference type="PANTHER" id="PTHR10151:SF120">
    <property type="entry name" value="BIS(5'-ADENOSYL)-TRIPHOSPHATASE"/>
    <property type="match status" value="1"/>
</dbReference>
<dbReference type="InterPro" id="IPR017850">
    <property type="entry name" value="Alkaline_phosphatase_core_sf"/>
</dbReference>
<proteinExistence type="predicted"/>